<reference evidence="1 2" key="1">
    <citation type="submission" date="2020-03" db="EMBL/GenBank/DDBJ databases">
        <title>Draft Genome Sequence of Cudoniella acicularis.</title>
        <authorList>
            <person name="Buettner E."/>
            <person name="Kellner H."/>
        </authorList>
    </citation>
    <scope>NUCLEOTIDE SEQUENCE [LARGE SCALE GENOMIC DNA]</scope>
    <source>
        <strain evidence="1 2">DSM 108380</strain>
    </source>
</reference>
<evidence type="ECO:0000313" key="1">
    <source>
        <dbReference type="EMBL" id="KAF4628208.1"/>
    </source>
</evidence>
<dbReference type="AlphaFoldDB" id="A0A8H4REQ3"/>
<dbReference type="OrthoDB" id="3481168at2759"/>
<dbReference type="InterPro" id="IPR036866">
    <property type="entry name" value="RibonucZ/Hydroxyglut_hydro"/>
</dbReference>
<protein>
    <recommendedName>
        <fullName evidence="3">Metallo-beta-lactamase domain-containing protein</fullName>
    </recommendedName>
</protein>
<organism evidence="1 2">
    <name type="scientific">Cudoniella acicularis</name>
    <dbReference type="NCBI Taxonomy" id="354080"/>
    <lineage>
        <taxon>Eukaryota</taxon>
        <taxon>Fungi</taxon>
        <taxon>Dikarya</taxon>
        <taxon>Ascomycota</taxon>
        <taxon>Pezizomycotina</taxon>
        <taxon>Leotiomycetes</taxon>
        <taxon>Helotiales</taxon>
        <taxon>Tricladiaceae</taxon>
        <taxon>Cudoniella</taxon>
    </lineage>
</organism>
<gene>
    <name evidence="1" type="ORF">G7Y89_g9947</name>
</gene>
<sequence>MDYSLTIQGGNDGWACYVKSNNDIFEPRTVTDGYTDGNVAAYHIFQAQKLSPLLLALGGRVLPAVHDNTLNITVIFDPTTSLPRYIRSYEDNHVFGPSTSDLQVYNYTQVEGVMFPRNIKELYNRDSGSVLQDFFIYDIEVNPTIDPSFFDGLSRNQTQSTPSAPIIEFDYGFAEIGEWDSNMLWGGKYKGKSSNVSATHPIPTVPQLWHITFLDSTGYTQIVMEFEDAVIVGEAPVHQSQQVIQWVRDTLGKNITHIWSTHHHHDHSYGTRDYIAAGAKAIVIDTAVDYWSNIPGIEFITYSASEPYIHRDANIEARFLGVFDKHHAEDMSYAFISAPCPGPSDTVAIFEADLWNPGFTDYRFDQEQALVLLDQAAKDGVSRNAVVIPVHGVEAPLEGLIDATDYNYPNYTAVDFKAGGKLCTGGQY</sequence>
<dbReference type="EMBL" id="JAAMPI010000845">
    <property type="protein sequence ID" value="KAF4628208.1"/>
    <property type="molecule type" value="Genomic_DNA"/>
</dbReference>
<evidence type="ECO:0000313" key="2">
    <source>
        <dbReference type="Proteomes" id="UP000566819"/>
    </source>
</evidence>
<dbReference type="SUPFAM" id="SSF56281">
    <property type="entry name" value="Metallo-hydrolase/oxidoreductase"/>
    <property type="match status" value="1"/>
</dbReference>
<name>A0A8H4REQ3_9HELO</name>
<dbReference type="Gene3D" id="3.60.15.10">
    <property type="entry name" value="Ribonuclease Z/Hydroxyacylglutathione hydrolase-like"/>
    <property type="match status" value="1"/>
</dbReference>
<evidence type="ECO:0008006" key="3">
    <source>
        <dbReference type="Google" id="ProtNLM"/>
    </source>
</evidence>
<comment type="caution">
    <text evidence="1">The sequence shown here is derived from an EMBL/GenBank/DDBJ whole genome shotgun (WGS) entry which is preliminary data.</text>
</comment>
<dbReference type="Proteomes" id="UP000566819">
    <property type="component" value="Unassembled WGS sequence"/>
</dbReference>
<proteinExistence type="predicted"/>
<accession>A0A8H4REQ3</accession>
<keyword evidence="2" id="KW-1185">Reference proteome</keyword>